<comment type="function">
    <text evidence="1">Acts as a defensive agent. Recognizes blood group fucosylated oligosaccharides including A, B, H and Lewis B-type antigens. Does not recognize Lewis A antigen and has low affinity for monovalent haptens.</text>
</comment>
<dbReference type="Gene3D" id="2.60.120.260">
    <property type="entry name" value="Galactose-binding domain-like"/>
    <property type="match status" value="1"/>
</dbReference>
<evidence type="ECO:0000256" key="8">
    <source>
        <dbReference type="SAM" id="SignalP"/>
    </source>
</evidence>
<organism evidence="10 11">
    <name type="scientific">Ranitomeya imitator</name>
    <name type="common">mimic poison frog</name>
    <dbReference type="NCBI Taxonomy" id="111125"/>
    <lineage>
        <taxon>Eukaryota</taxon>
        <taxon>Metazoa</taxon>
        <taxon>Chordata</taxon>
        <taxon>Craniata</taxon>
        <taxon>Vertebrata</taxon>
        <taxon>Euteleostomi</taxon>
        <taxon>Amphibia</taxon>
        <taxon>Batrachia</taxon>
        <taxon>Anura</taxon>
        <taxon>Neobatrachia</taxon>
        <taxon>Hyloidea</taxon>
        <taxon>Dendrobatidae</taxon>
        <taxon>Dendrobatinae</taxon>
        <taxon>Ranitomeya</taxon>
    </lineage>
</organism>
<comment type="subunit">
    <text evidence="3">Homotrimer.</text>
</comment>
<evidence type="ECO:0000256" key="4">
    <source>
        <dbReference type="ARBA" id="ARBA00022723"/>
    </source>
</evidence>
<dbReference type="InterPro" id="IPR051941">
    <property type="entry name" value="BG_Antigen-Binding_Lectin"/>
</dbReference>
<comment type="similarity">
    <text evidence="2">Belongs to the fucolectin family.</text>
</comment>
<keyword evidence="7" id="KW-1015">Disulfide bond</keyword>
<feature type="signal peptide" evidence="8">
    <location>
        <begin position="1"/>
        <end position="33"/>
    </location>
</feature>
<gene>
    <name evidence="10" type="ORF">RIMI_LOCUS15314578</name>
</gene>
<keyword evidence="6" id="KW-0106">Calcium</keyword>
<proteinExistence type="inferred from homology"/>
<dbReference type="PANTHER" id="PTHR45713">
    <property type="entry name" value="FTP DOMAIN-CONTAINING PROTEIN"/>
    <property type="match status" value="1"/>
</dbReference>
<evidence type="ECO:0000256" key="7">
    <source>
        <dbReference type="ARBA" id="ARBA00023157"/>
    </source>
</evidence>
<evidence type="ECO:0000256" key="5">
    <source>
        <dbReference type="ARBA" id="ARBA00022734"/>
    </source>
</evidence>
<evidence type="ECO:0000256" key="6">
    <source>
        <dbReference type="ARBA" id="ARBA00022837"/>
    </source>
</evidence>
<evidence type="ECO:0000313" key="11">
    <source>
        <dbReference type="Proteomes" id="UP001176940"/>
    </source>
</evidence>
<keyword evidence="11" id="KW-1185">Reference proteome</keyword>
<feature type="domain" description="Fucolectin tachylectin-4 pentraxin-1" evidence="9">
    <location>
        <begin position="40"/>
        <end position="186"/>
    </location>
</feature>
<keyword evidence="4" id="KW-0479">Metal-binding</keyword>
<dbReference type="InterPro" id="IPR006585">
    <property type="entry name" value="FTP1"/>
</dbReference>
<dbReference type="EMBL" id="CAUEEQ010040954">
    <property type="protein sequence ID" value="CAJ0955951.1"/>
    <property type="molecule type" value="Genomic_DNA"/>
</dbReference>
<evidence type="ECO:0000256" key="2">
    <source>
        <dbReference type="ARBA" id="ARBA00010147"/>
    </source>
</evidence>
<protein>
    <recommendedName>
        <fullName evidence="9">Fucolectin tachylectin-4 pentraxin-1 domain-containing protein</fullName>
    </recommendedName>
</protein>
<dbReference type="Proteomes" id="UP001176940">
    <property type="component" value="Unassembled WGS sequence"/>
</dbReference>
<dbReference type="SMART" id="SM00607">
    <property type="entry name" value="FTP"/>
    <property type="match status" value="1"/>
</dbReference>
<evidence type="ECO:0000256" key="3">
    <source>
        <dbReference type="ARBA" id="ARBA00011233"/>
    </source>
</evidence>
<sequence length="190" mass="20332">MRPEQEAATANEGGGMNPLLSLILLGSVVLALGCAPAPGATDLAWTGVASQVSDYPYSTRSGVAKNAIDGNKDTDFNSDSCTHTNLEKDPWWKLDLKQSYKISIVVLTNRMDCCPERLMGAEVRIGNSPDNNNPVCGTVTSVTTSTLTFCCPGMEGRYISVVISGRSEYLSMCEVEAYSDSVTNKDKVCS</sequence>
<name>A0ABN9M1U0_9NEOB</name>
<comment type="caution">
    <text evidence="10">The sequence shown here is derived from an EMBL/GenBank/DDBJ whole genome shotgun (WGS) entry which is preliminary data.</text>
</comment>
<dbReference type="SUPFAM" id="SSF49785">
    <property type="entry name" value="Galactose-binding domain-like"/>
    <property type="match status" value="1"/>
</dbReference>
<evidence type="ECO:0000313" key="10">
    <source>
        <dbReference type="EMBL" id="CAJ0955951.1"/>
    </source>
</evidence>
<evidence type="ECO:0000259" key="9">
    <source>
        <dbReference type="SMART" id="SM00607"/>
    </source>
</evidence>
<evidence type="ECO:0000256" key="1">
    <source>
        <dbReference type="ARBA" id="ARBA00002219"/>
    </source>
</evidence>
<dbReference type="InterPro" id="IPR008979">
    <property type="entry name" value="Galactose-bd-like_sf"/>
</dbReference>
<feature type="chain" id="PRO_5047238977" description="Fucolectin tachylectin-4 pentraxin-1 domain-containing protein" evidence="8">
    <location>
        <begin position="34"/>
        <end position="190"/>
    </location>
</feature>
<dbReference type="Pfam" id="PF22633">
    <property type="entry name" value="F5_F8_type_C_2"/>
    <property type="match status" value="1"/>
</dbReference>
<keyword evidence="8" id="KW-0732">Signal</keyword>
<dbReference type="PANTHER" id="PTHR45713:SF11">
    <property type="entry name" value="FUCOLECTIN TACHYLECTIN-4 PENTRAXIN-1 DOMAIN-CONTAINING PROTEIN"/>
    <property type="match status" value="1"/>
</dbReference>
<keyword evidence="5" id="KW-0430">Lectin</keyword>
<accession>A0ABN9M1U0</accession>
<dbReference type="PROSITE" id="PS51257">
    <property type="entry name" value="PROKAR_LIPOPROTEIN"/>
    <property type="match status" value="1"/>
</dbReference>
<reference evidence="10" key="1">
    <citation type="submission" date="2023-07" db="EMBL/GenBank/DDBJ databases">
        <authorList>
            <person name="Stuckert A."/>
        </authorList>
    </citation>
    <scope>NUCLEOTIDE SEQUENCE</scope>
</reference>